<accession>A0A2M9Y3Z0</accession>
<keyword evidence="2" id="KW-1185">Reference proteome</keyword>
<name>A0A2M9Y3Z0_9LEPT</name>
<dbReference type="AlphaFoldDB" id="A0A2M9Y3Z0"/>
<sequence length="503" mass="54964">MRFLYLKSQRIFRSRTFRSGHLDSINFRNFSFRIWLSAFCLSLPFLFQCTQSNLNNPSDSHSKAYFETALWNCLIQSVPCYEITQQNKGNKQWTRLLGGTTAVTTTSLASATDFEGNTYIAGKVDGSLAGQTKVSGGTNTDIFLAKYDSTGVRLWVRQMGSTSSYPSDIQSIHVDSFGDIILTGATFGFFDGFTTAQFGSTLIKFSKDGDRLWTRIFYANSSLDIAGIGVTTDLQGNIYITGHTELTNINGEIVSGDYNVFVFKYDRDGTPIWTRLLGGPSGTLVYGLRATYDSSSNQIYIVGHALGPGNFVGLTLGINQESFILAFHPDGYYTWAKNLGQTGTSVWIRGVSADKRGNFYISGDVTASFGGENFSGTSGELLVKFDKSGNREWVRLRGAGVGTTTTSRGVYADNAGNVYTMGWTTGNLSGLSLSGTQDMYLSKYHFNGNLEWTRLSGSTLVTLDGTALSSDRYGVLYLTGGTTGNLDAQTKTGIKDAFVIKYK</sequence>
<dbReference type="InterPro" id="IPR011043">
    <property type="entry name" value="Gal_Oxase/kelch_b-propeller"/>
</dbReference>
<comment type="caution">
    <text evidence="1">The sequence shown here is derived from an EMBL/GenBank/DDBJ whole genome shotgun (WGS) entry which is preliminary data.</text>
</comment>
<reference evidence="1" key="1">
    <citation type="journal article" date="2019" name="PLoS Negl. Trop. Dis.">
        <title>Revisiting the worldwide diversity of Leptospira species in the environment.</title>
        <authorList>
            <person name="Vincent A.T."/>
            <person name="Schiettekatte O."/>
            <person name="Bourhy P."/>
            <person name="Veyrier F.J."/>
            <person name="Picardeau M."/>
        </authorList>
    </citation>
    <scope>NUCLEOTIDE SEQUENCE [LARGE SCALE GENOMIC DNA]</scope>
    <source>
        <strain evidence="1">201800277</strain>
    </source>
</reference>
<dbReference type="InterPro" id="IPR010620">
    <property type="entry name" value="SBBP_repeat"/>
</dbReference>
<dbReference type="InterPro" id="IPR052918">
    <property type="entry name" value="Motility_Chemotaxis_Reg"/>
</dbReference>
<proteinExistence type="predicted"/>
<dbReference type="EMBL" id="RQFP01000001">
    <property type="protein sequence ID" value="TGK96294.1"/>
    <property type="molecule type" value="Genomic_DNA"/>
</dbReference>
<dbReference type="PANTHER" id="PTHR35580">
    <property type="entry name" value="CELL SURFACE GLYCOPROTEIN (S-LAYER PROTEIN)-LIKE PROTEIN"/>
    <property type="match status" value="1"/>
</dbReference>
<gene>
    <name evidence="1" type="ORF">EHQ30_06725</name>
</gene>
<dbReference type="Proteomes" id="UP000297891">
    <property type="component" value="Unassembled WGS sequence"/>
</dbReference>
<dbReference type="OrthoDB" id="344059at2"/>
<evidence type="ECO:0008006" key="3">
    <source>
        <dbReference type="Google" id="ProtNLM"/>
    </source>
</evidence>
<organism evidence="1 2">
    <name type="scientific">Leptospira brenneri</name>
    <dbReference type="NCBI Taxonomy" id="2023182"/>
    <lineage>
        <taxon>Bacteria</taxon>
        <taxon>Pseudomonadati</taxon>
        <taxon>Spirochaetota</taxon>
        <taxon>Spirochaetia</taxon>
        <taxon>Leptospirales</taxon>
        <taxon>Leptospiraceae</taxon>
        <taxon>Leptospira</taxon>
    </lineage>
</organism>
<dbReference type="Pfam" id="PF06739">
    <property type="entry name" value="SBBP"/>
    <property type="match status" value="1"/>
</dbReference>
<protein>
    <recommendedName>
        <fullName evidence="3">Beta-propeller repeat protein</fullName>
    </recommendedName>
</protein>
<dbReference type="SUPFAM" id="SSF50965">
    <property type="entry name" value="Galactose oxidase, central domain"/>
    <property type="match status" value="1"/>
</dbReference>
<evidence type="ECO:0000313" key="1">
    <source>
        <dbReference type="EMBL" id="TGK96294.1"/>
    </source>
</evidence>
<evidence type="ECO:0000313" key="2">
    <source>
        <dbReference type="Proteomes" id="UP000297891"/>
    </source>
</evidence>
<dbReference type="PANTHER" id="PTHR35580:SF1">
    <property type="entry name" value="PHYTASE-LIKE DOMAIN-CONTAINING PROTEIN"/>
    <property type="match status" value="1"/>
</dbReference>